<dbReference type="GO" id="GO:0031267">
    <property type="term" value="F:small GTPase binding"/>
    <property type="evidence" value="ECO:0007669"/>
    <property type="project" value="TreeGrafter"/>
</dbReference>
<dbReference type="PROSITE" id="PS51205">
    <property type="entry name" value="VPS9"/>
    <property type="match status" value="1"/>
</dbReference>
<dbReference type="InterPro" id="IPR037191">
    <property type="entry name" value="VPS9_dom_sf"/>
</dbReference>
<gene>
    <name evidence="3" type="ORF">PBIL07802_LOCUS19577</name>
</gene>
<feature type="domain" description="VPS9" evidence="2">
    <location>
        <begin position="349"/>
        <end position="491"/>
    </location>
</feature>
<feature type="compositionally biased region" description="Polar residues" evidence="1">
    <location>
        <begin position="257"/>
        <end position="266"/>
    </location>
</feature>
<accession>A0A7S3DHG3</accession>
<feature type="compositionally biased region" description="Basic and acidic residues" evidence="1">
    <location>
        <begin position="235"/>
        <end position="246"/>
    </location>
</feature>
<dbReference type="SUPFAM" id="SSF109993">
    <property type="entry name" value="VPS9 domain"/>
    <property type="match status" value="1"/>
</dbReference>
<dbReference type="SMART" id="SM00167">
    <property type="entry name" value="VPS9"/>
    <property type="match status" value="1"/>
</dbReference>
<feature type="compositionally biased region" description="Basic and acidic residues" evidence="1">
    <location>
        <begin position="1"/>
        <end position="11"/>
    </location>
</feature>
<dbReference type="AlphaFoldDB" id="A0A7S3DHG3"/>
<dbReference type="Gene3D" id="1.10.246.120">
    <property type="match status" value="1"/>
</dbReference>
<protein>
    <recommendedName>
        <fullName evidence="2">VPS9 domain-containing protein</fullName>
    </recommendedName>
</protein>
<feature type="region of interest" description="Disordered" evidence="1">
    <location>
        <begin position="514"/>
        <end position="540"/>
    </location>
</feature>
<dbReference type="GO" id="GO:0005829">
    <property type="term" value="C:cytosol"/>
    <property type="evidence" value="ECO:0007669"/>
    <property type="project" value="TreeGrafter"/>
</dbReference>
<name>A0A7S3DHG3_9EUKA</name>
<dbReference type="Gene3D" id="1.20.1050.80">
    <property type="entry name" value="VPS9 domain"/>
    <property type="match status" value="1"/>
</dbReference>
<feature type="compositionally biased region" description="Basic and acidic residues" evidence="1">
    <location>
        <begin position="96"/>
        <end position="110"/>
    </location>
</feature>
<dbReference type="InterPro" id="IPR045046">
    <property type="entry name" value="Vps9-like"/>
</dbReference>
<dbReference type="EMBL" id="HBIB01030133">
    <property type="protein sequence ID" value="CAE0257318.1"/>
    <property type="molecule type" value="Transcribed_RNA"/>
</dbReference>
<evidence type="ECO:0000259" key="2">
    <source>
        <dbReference type="PROSITE" id="PS51205"/>
    </source>
</evidence>
<reference evidence="3" key="1">
    <citation type="submission" date="2021-01" db="EMBL/GenBank/DDBJ databases">
        <authorList>
            <person name="Corre E."/>
            <person name="Pelletier E."/>
            <person name="Niang G."/>
            <person name="Scheremetjew M."/>
            <person name="Finn R."/>
            <person name="Kale V."/>
            <person name="Holt S."/>
            <person name="Cochrane G."/>
            <person name="Meng A."/>
            <person name="Brown T."/>
            <person name="Cohen L."/>
        </authorList>
    </citation>
    <scope>NUCLEOTIDE SEQUENCE</scope>
    <source>
        <strain evidence="3">NIES-2562</strain>
    </source>
</reference>
<sequence>MKVSNSKDDPLTHSGGWSRRRTISVDEVFSSDESSKSDRGVERRKSSESDRGVEDANQESRDGIGGRRRRSSRLILLPSQTNPLGSDEGLPPGDNTPDKETRSASSLERRRSQVDFLISSLSKAHVEGKTPLFSFDEGEETGIDLERRNSELEDGVLNDNKSLKGIASRAFFGKLRSGRGTLIEVRIAAFLRSFGVEGGVVEDRMVKSGGKKPVVRPKHERSISYDARTFPRVNAERGSRAMERQHSVATLARSSGKDQSTSTSNGGRKGEVHIVAPTRSLSAVVDDEKIRLAADRVQDFMSDTEEMMVASGLWRDEPAWVLNAAFESLEAFVTSSIYDIVFGRSKDDVAKDGELRERVAKLQFIQPEHLDIPKQHQNEFSFSVAEAEIRKINIQKSPREKLIAICQCCRSINSMLRLSSPAEVPGADDLLPILVLLILKAKPAKLFSDLNYIHRFRHSSRLNAVSESVCYLTHFYAAASFIITLEASQLNIDVEAYDLAVRSAERRIGGSISHLPLPSPVGGGEDELKPDADEEGWEEI</sequence>
<dbReference type="Pfam" id="PF02204">
    <property type="entry name" value="VPS9"/>
    <property type="match status" value="1"/>
</dbReference>
<evidence type="ECO:0000256" key="1">
    <source>
        <dbReference type="SAM" id="MobiDB-lite"/>
    </source>
</evidence>
<feature type="compositionally biased region" description="Basic and acidic residues" evidence="1">
    <location>
        <begin position="33"/>
        <end position="65"/>
    </location>
</feature>
<dbReference type="GO" id="GO:0030139">
    <property type="term" value="C:endocytic vesicle"/>
    <property type="evidence" value="ECO:0007669"/>
    <property type="project" value="TreeGrafter"/>
</dbReference>
<evidence type="ECO:0000313" key="3">
    <source>
        <dbReference type="EMBL" id="CAE0257318.1"/>
    </source>
</evidence>
<feature type="region of interest" description="Disordered" evidence="1">
    <location>
        <begin position="1"/>
        <end position="110"/>
    </location>
</feature>
<organism evidence="3">
    <name type="scientific">Palpitomonas bilix</name>
    <dbReference type="NCBI Taxonomy" id="652834"/>
    <lineage>
        <taxon>Eukaryota</taxon>
        <taxon>Eukaryota incertae sedis</taxon>
    </lineage>
</organism>
<dbReference type="GO" id="GO:0005085">
    <property type="term" value="F:guanyl-nucleotide exchange factor activity"/>
    <property type="evidence" value="ECO:0007669"/>
    <property type="project" value="InterPro"/>
</dbReference>
<dbReference type="PANTHER" id="PTHR23101">
    <property type="entry name" value="RAB GDP/GTP EXCHANGE FACTOR"/>
    <property type="match status" value="1"/>
</dbReference>
<dbReference type="GO" id="GO:0016192">
    <property type="term" value="P:vesicle-mediated transport"/>
    <property type="evidence" value="ECO:0007669"/>
    <property type="project" value="InterPro"/>
</dbReference>
<dbReference type="PANTHER" id="PTHR23101:SF25">
    <property type="entry name" value="GTPASE-ACTIVATING PROTEIN AND VPS9 DOMAIN-CONTAINING PROTEIN 1"/>
    <property type="match status" value="1"/>
</dbReference>
<dbReference type="InterPro" id="IPR003123">
    <property type="entry name" value="VPS9"/>
</dbReference>
<feature type="region of interest" description="Disordered" evidence="1">
    <location>
        <begin position="235"/>
        <end position="270"/>
    </location>
</feature>
<proteinExistence type="predicted"/>